<dbReference type="Pfam" id="PF13439">
    <property type="entry name" value="Glyco_transf_4"/>
    <property type="match status" value="1"/>
</dbReference>
<name>A0ABY7VH62_9GAMM</name>
<keyword evidence="8" id="KW-1185">Reference proteome</keyword>
<evidence type="ECO:0000256" key="4">
    <source>
        <dbReference type="SAM" id="Phobius"/>
    </source>
</evidence>
<dbReference type="SUPFAM" id="SSF53756">
    <property type="entry name" value="UDP-Glycosyltransferase/glycogen phosphorylase"/>
    <property type="match status" value="1"/>
</dbReference>
<dbReference type="Pfam" id="PF00534">
    <property type="entry name" value="Glycos_transf_1"/>
    <property type="match status" value="1"/>
</dbReference>
<keyword evidence="3" id="KW-0808">Transferase</keyword>
<comment type="similarity">
    <text evidence="1">Belongs to the glycosyltransferase group 1 family. Glycosyltransferase 4 subfamily.</text>
</comment>
<evidence type="ECO:0000256" key="1">
    <source>
        <dbReference type="ARBA" id="ARBA00009481"/>
    </source>
</evidence>
<evidence type="ECO:0000259" key="6">
    <source>
        <dbReference type="Pfam" id="PF13439"/>
    </source>
</evidence>
<keyword evidence="2" id="KW-0328">Glycosyltransferase</keyword>
<dbReference type="InterPro" id="IPR001296">
    <property type="entry name" value="Glyco_trans_1"/>
</dbReference>
<dbReference type="PANTHER" id="PTHR12526">
    <property type="entry name" value="GLYCOSYLTRANSFERASE"/>
    <property type="match status" value="1"/>
</dbReference>
<reference evidence="7 8" key="1">
    <citation type="journal article" date="2022" name="Mar. Drugs">
        <title>Bioassay-Guided Fractionation Leads to the Detection of Cholic Acid Generated by the Rare Thalassomonas sp.</title>
        <authorList>
            <person name="Pheiffer F."/>
            <person name="Schneider Y.K."/>
            <person name="Hansen E.H."/>
            <person name="Andersen J.H."/>
            <person name="Isaksson J."/>
            <person name="Busche T."/>
            <person name="R C."/>
            <person name="Kalinowski J."/>
            <person name="Zyl L.V."/>
            <person name="Trindade M."/>
        </authorList>
    </citation>
    <scope>NUCLEOTIDE SEQUENCE [LARGE SCALE GENOMIC DNA]</scope>
    <source>
        <strain evidence="7 8">A5K-61T</strain>
    </source>
</reference>
<organism evidence="7 8">
    <name type="scientific">Thalassomonas haliotis</name>
    <dbReference type="NCBI Taxonomy" id="485448"/>
    <lineage>
        <taxon>Bacteria</taxon>
        <taxon>Pseudomonadati</taxon>
        <taxon>Pseudomonadota</taxon>
        <taxon>Gammaproteobacteria</taxon>
        <taxon>Alteromonadales</taxon>
        <taxon>Colwelliaceae</taxon>
        <taxon>Thalassomonas</taxon>
    </lineage>
</organism>
<dbReference type="RefSeq" id="WP_274053109.1">
    <property type="nucleotide sequence ID" value="NZ_CP059693.1"/>
</dbReference>
<evidence type="ECO:0000256" key="2">
    <source>
        <dbReference type="ARBA" id="ARBA00022676"/>
    </source>
</evidence>
<protein>
    <submittedName>
        <fullName evidence="7">Glycosyltransferase family 4 protein</fullName>
    </submittedName>
</protein>
<dbReference type="EMBL" id="CP059693">
    <property type="protein sequence ID" value="WDE12786.1"/>
    <property type="molecule type" value="Genomic_DNA"/>
</dbReference>
<dbReference type="Proteomes" id="UP001215231">
    <property type="component" value="Chromosome"/>
</dbReference>
<keyword evidence="4" id="KW-0812">Transmembrane</keyword>
<feature type="domain" description="Glycosyl transferase family 1" evidence="5">
    <location>
        <begin position="179"/>
        <end position="332"/>
    </location>
</feature>
<evidence type="ECO:0000313" key="7">
    <source>
        <dbReference type="EMBL" id="WDE12786.1"/>
    </source>
</evidence>
<feature type="transmembrane region" description="Helical" evidence="4">
    <location>
        <begin position="53"/>
        <end position="73"/>
    </location>
</feature>
<dbReference type="InterPro" id="IPR028098">
    <property type="entry name" value="Glyco_trans_4-like_N"/>
</dbReference>
<dbReference type="PANTHER" id="PTHR12526:SF640">
    <property type="entry name" value="COLANIC ACID BIOSYNTHESIS GLYCOSYLTRANSFERASE WCAL-RELATED"/>
    <property type="match status" value="1"/>
</dbReference>
<gene>
    <name evidence="7" type="ORF">H3N35_04755</name>
</gene>
<evidence type="ECO:0000259" key="5">
    <source>
        <dbReference type="Pfam" id="PF00534"/>
    </source>
</evidence>
<keyword evidence="4" id="KW-0472">Membrane</keyword>
<evidence type="ECO:0000313" key="8">
    <source>
        <dbReference type="Proteomes" id="UP001215231"/>
    </source>
</evidence>
<sequence>MRKVINLMAGTDPGGQGGIATVIKGLKGAGFLDEHNIRYLVTHSSKHQSRLPALLFFAKACLLLGYYLLFYRVGLIHLHMASRGSYTRKALLVRMAKAFGVKIIIHLHGGEFAEFYRKECSLKKQRHIRATFNLADRVIVLSRTWLTWVNSLLSGQNKAVVIYNAAVGQKAAATKARTLSILCLGRLAEKKGTGDLLRAYKKIVEQFPGSQLILGGDGDIDGYQQQAATLGLQDKVQFLGWVVGQEKSDWLATASVYVLPSYHEGFPMGIIEAMSAEVAIVASKAGGIPDAICHGHEGLLVDAGDIEGLADALALLLSQPELRSRYTQAAKQKYRQNFSPEIIFSQLNHLYLELLSDL</sequence>
<keyword evidence="4" id="KW-1133">Transmembrane helix</keyword>
<dbReference type="Gene3D" id="3.40.50.2000">
    <property type="entry name" value="Glycogen Phosphorylase B"/>
    <property type="match status" value="2"/>
</dbReference>
<proteinExistence type="inferred from homology"/>
<dbReference type="CDD" id="cd03801">
    <property type="entry name" value="GT4_PimA-like"/>
    <property type="match status" value="1"/>
</dbReference>
<feature type="domain" description="Glycosyltransferase subfamily 4-like N-terminal" evidence="6">
    <location>
        <begin position="42"/>
        <end position="165"/>
    </location>
</feature>
<evidence type="ECO:0000256" key="3">
    <source>
        <dbReference type="ARBA" id="ARBA00022679"/>
    </source>
</evidence>
<accession>A0ABY7VH62</accession>